<protein>
    <submittedName>
        <fullName evidence="3">C39 family peptidase</fullName>
    </submittedName>
</protein>
<feature type="compositionally biased region" description="Acidic residues" evidence="1">
    <location>
        <begin position="89"/>
        <end position="101"/>
    </location>
</feature>
<reference evidence="3" key="2">
    <citation type="journal article" date="2021" name="PeerJ">
        <title>Extensive microbial diversity within the chicken gut microbiome revealed by metagenomics and culture.</title>
        <authorList>
            <person name="Gilroy R."/>
            <person name="Ravi A."/>
            <person name="Getino M."/>
            <person name="Pursley I."/>
            <person name="Horton D.L."/>
            <person name="Alikhan N.F."/>
            <person name="Baker D."/>
            <person name="Gharbi K."/>
            <person name="Hall N."/>
            <person name="Watson M."/>
            <person name="Adriaenssens E.M."/>
            <person name="Foster-Nyarko E."/>
            <person name="Jarju S."/>
            <person name="Secka A."/>
            <person name="Antonio M."/>
            <person name="Oren A."/>
            <person name="Chaudhuri R.R."/>
            <person name="La Ragione R."/>
            <person name="Hildebrand F."/>
            <person name="Pallen M.J."/>
        </authorList>
    </citation>
    <scope>NUCLEOTIDE SEQUENCE</scope>
    <source>
        <strain evidence="3">ChiBcec16-1751</strain>
    </source>
</reference>
<evidence type="ECO:0000256" key="1">
    <source>
        <dbReference type="SAM" id="MobiDB-lite"/>
    </source>
</evidence>
<evidence type="ECO:0000259" key="2">
    <source>
        <dbReference type="Pfam" id="PF13529"/>
    </source>
</evidence>
<dbReference type="EMBL" id="DVJJ01000016">
    <property type="protein sequence ID" value="HIS63869.1"/>
    <property type="molecule type" value="Genomic_DNA"/>
</dbReference>
<proteinExistence type="predicted"/>
<name>A0A9D1F7P4_9FIRM</name>
<reference evidence="3" key="1">
    <citation type="submission" date="2020-10" db="EMBL/GenBank/DDBJ databases">
        <authorList>
            <person name="Gilroy R."/>
        </authorList>
    </citation>
    <scope>NUCLEOTIDE SEQUENCE</scope>
    <source>
        <strain evidence="3">ChiBcec16-1751</strain>
    </source>
</reference>
<sequence length="314" mass="33158">MKGRRKTVLKIAAVLCLATVCIGGVELAVCRFAAPDLYRRITTPVVAAAHRVGDAGSAILDEAVQAGHALVTRISAALKPEETETPPPTEEEGTTEPEEPMESQLAEAPAVDDHRPIEDPAVTELSEQNGLEVLTGGSADFVYYCQSEAPWADAPYGPDHIGGYGCGPTAMAMVVSTLSGTVVDPAQMAQWAYENGYCAPGSGSYHDLIPAAAQAWGLEGVIWEDRTADSILSTLASGKIFVALMGPGHFTAGGHFIILRGVTLDGRILVSDPNSRQRSLTAWEPSLIIDELSSSRNDGAPLWCITSPEGKKAF</sequence>
<comment type="caution">
    <text evidence="3">The sequence shown here is derived from an EMBL/GenBank/DDBJ whole genome shotgun (WGS) entry which is preliminary data.</text>
</comment>
<accession>A0A9D1F7P4</accession>
<evidence type="ECO:0000313" key="4">
    <source>
        <dbReference type="Proteomes" id="UP000886741"/>
    </source>
</evidence>
<dbReference type="AlphaFoldDB" id="A0A9D1F7P4"/>
<feature type="domain" description="Peptidase C39-like" evidence="2">
    <location>
        <begin position="140"/>
        <end position="274"/>
    </location>
</feature>
<organism evidence="3 4">
    <name type="scientific">Candidatus Avoscillospira avistercoris</name>
    <dbReference type="NCBI Taxonomy" id="2840707"/>
    <lineage>
        <taxon>Bacteria</taxon>
        <taxon>Bacillati</taxon>
        <taxon>Bacillota</taxon>
        <taxon>Clostridia</taxon>
        <taxon>Eubacteriales</taxon>
        <taxon>Oscillospiraceae</taxon>
        <taxon>Oscillospiraceae incertae sedis</taxon>
        <taxon>Candidatus Avoscillospira</taxon>
    </lineage>
</organism>
<dbReference type="Gene3D" id="3.90.70.10">
    <property type="entry name" value="Cysteine proteinases"/>
    <property type="match status" value="1"/>
</dbReference>
<gene>
    <name evidence="3" type="ORF">IAA83_00680</name>
</gene>
<feature type="region of interest" description="Disordered" evidence="1">
    <location>
        <begin position="76"/>
        <end position="114"/>
    </location>
</feature>
<dbReference type="Proteomes" id="UP000886741">
    <property type="component" value="Unassembled WGS sequence"/>
</dbReference>
<dbReference type="Pfam" id="PF13529">
    <property type="entry name" value="Peptidase_C39_2"/>
    <property type="match status" value="1"/>
</dbReference>
<evidence type="ECO:0000313" key="3">
    <source>
        <dbReference type="EMBL" id="HIS63869.1"/>
    </source>
</evidence>
<dbReference type="InterPro" id="IPR039564">
    <property type="entry name" value="Peptidase_C39-like"/>
</dbReference>